<dbReference type="SUPFAM" id="SSF53098">
    <property type="entry name" value="Ribonuclease H-like"/>
    <property type="match status" value="1"/>
</dbReference>
<accession>A0A124I7A8</accession>
<dbReference type="Pfam" id="PF13683">
    <property type="entry name" value="rve_3"/>
    <property type="match status" value="1"/>
</dbReference>
<dbReference type="Gene3D" id="3.30.420.10">
    <property type="entry name" value="Ribonuclease H-like superfamily/Ribonuclease H"/>
    <property type="match status" value="1"/>
</dbReference>
<dbReference type="InterPro" id="IPR001584">
    <property type="entry name" value="Integrase_cat-core"/>
</dbReference>
<dbReference type="InterPro" id="IPR036397">
    <property type="entry name" value="RNaseH_sf"/>
</dbReference>
<dbReference type="GO" id="GO:0003676">
    <property type="term" value="F:nucleic acid binding"/>
    <property type="evidence" value="ECO:0007669"/>
    <property type="project" value="InterPro"/>
</dbReference>
<dbReference type="Pfam" id="PF22483">
    <property type="entry name" value="Mu-transpos_C_2"/>
    <property type="match status" value="1"/>
</dbReference>
<dbReference type="EMBL" id="LMWY01000046">
    <property type="protein sequence ID" value="KUN95681.1"/>
    <property type="molecule type" value="Genomic_DNA"/>
</dbReference>
<dbReference type="PROSITE" id="PS50994">
    <property type="entry name" value="INTEGRASE"/>
    <property type="match status" value="1"/>
</dbReference>
<comment type="caution">
    <text evidence="3">The sequence shown here is derived from an EMBL/GenBank/DDBJ whole genome shotgun (WGS) entry which is preliminary data.</text>
</comment>
<name>A0A124I7A8_9ACTN</name>
<sequence>MLLVSGYSRVITARMLPSRQAGDLIDAHCRLLTAWGAVPKTLLAIRVHLCGPRDPEAKGLVERANGYLETGFLPGRLFTGPDDFNAQLTAWLQIANRRHHRSIDARPVDRWESDRASMLAIPPVGPPHWWPLRTRLGRDHYIRVDANDYSVHPRAIGHIVTVNADTEEITVTCGDDLVALTHTAGPGIRA</sequence>
<gene>
    <name evidence="3" type="ORF">AQJ67_34550</name>
</gene>
<evidence type="ECO:0000313" key="3">
    <source>
        <dbReference type="EMBL" id="KUN95681.1"/>
    </source>
</evidence>
<reference evidence="3 4" key="1">
    <citation type="submission" date="2015-10" db="EMBL/GenBank/DDBJ databases">
        <title>Draft genome sequence of Streptomyces caeruleatus NRRL B-24802, type strain for the species Streptomyces caeruleatus.</title>
        <authorList>
            <person name="Ruckert C."/>
            <person name="Winkler A."/>
            <person name="Kalinowski J."/>
            <person name="Kampfer P."/>
            <person name="Glaeser S."/>
        </authorList>
    </citation>
    <scope>NUCLEOTIDE SEQUENCE [LARGE SCALE GENOMIC DNA]</scope>
    <source>
        <strain evidence="3 4">NRRL B-24802</strain>
    </source>
</reference>
<protein>
    <recommendedName>
        <fullName evidence="2">Integrase catalytic domain-containing protein</fullName>
    </recommendedName>
</protein>
<organism evidence="3 4">
    <name type="scientific">Streptomyces caeruleatus</name>
    <dbReference type="NCBI Taxonomy" id="661399"/>
    <lineage>
        <taxon>Bacteria</taxon>
        <taxon>Bacillati</taxon>
        <taxon>Actinomycetota</taxon>
        <taxon>Actinomycetes</taxon>
        <taxon>Kitasatosporales</taxon>
        <taxon>Streptomycetaceae</taxon>
        <taxon>Streptomyces</taxon>
    </lineage>
</organism>
<evidence type="ECO:0000313" key="4">
    <source>
        <dbReference type="Proteomes" id="UP000053429"/>
    </source>
</evidence>
<evidence type="ECO:0000259" key="2">
    <source>
        <dbReference type="PROSITE" id="PS50994"/>
    </source>
</evidence>
<dbReference type="GO" id="GO:0015074">
    <property type="term" value="P:DNA integration"/>
    <property type="evidence" value="ECO:0007669"/>
    <property type="project" value="InterPro"/>
</dbReference>
<dbReference type="STRING" id="661399.AQJ67_34550"/>
<evidence type="ECO:0000256" key="1">
    <source>
        <dbReference type="ARBA" id="ARBA00009277"/>
    </source>
</evidence>
<keyword evidence="4" id="KW-1185">Reference proteome</keyword>
<feature type="domain" description="Integrase catalytic" evidence="2">
    <location>
        <begin position="1"/>
        <end position="115"/>
    </location>
</feature>
<comment type="similarity">
    <text evidence="1">Belongs to the transposase IS21/IS408/IS1162 family.</text>
</comment>
<dbReference type="PANTHER" id="PTHR35004:SF8">
    <property type="entry name" value="TRANSPOSASE RV3428C-RELATED"/>
    <property type="match status" value="1"/>
</dbReference>
<proteinExistence type="inferred from homology"/>
<dbReference type="InterPro" id="IPR054353">
    <property type="entry name" value="IstA-like_C"/>
</dbReference>
<dbReference type="PANTHER" id="PTHR35004">
    <property type="entry name" value="TRANSPOSASE RV3428C-RELATED"/>
    <property type="match status" value="1"/>
</dbReference>
<dbReference type="InterPro" id="IPR012337">
    <property type="entry name" value="RNaseH-like_sf"/>
</dbReference>
<dbReference type="Proteomes" id="UP000053429">
    <property type="component" value="Unassembled WGS sequence"/>
</dbReference>
<dbReference type="AlphaFoldDB" id="A0A124I7A8"/>